<gene>
    <name evidence="1" type="ORF">AVEN_201559_1</name>
</gene>
<proteinExistence type="predicted"/>
<sequence length="157" mass="17836">MTDQGKDVFDRLAALISGVPGFKEGKLFSFPAILNGISQSQANKVFEIVEDWGLSENISALCFDTTASSSEWKNGACVQLESHLKSFKSYHKTTSIDWIEVMIDFSFVHQIGARLKNNPQAWEEDFMFKEMKTFNKNLKLGNDTAEWRAKLMEDFGH</sequence>
<accession>A0A4Y2I5T0</accession>
<evidence type="ECO:0000313" key="1">
    <source>
        <dbReference type="EMBL" id="GBM72782.1"/>
    </source>
</evidence>
<protein>
    <submittedName>
        <fullName evidence="1">Uncharacterized protein</fullName>
    </submittedName>
</protein>
<reference evidence="1 2" key="1">
    <citation type="journal article" date="2019" name="Sci. Rep.">
        <title>Orb-weaving spider Araneus ventricosus genome elucidates the spidroin gene catalogue.</title>
        <authorList>
            <person name="Kono N."/>
            <person name="Nakamura H."/>
            <person name="Ohtoshi R."/>
            <person name="Moran D.A.P."/>
            <person name="Shinohara A."/>
            <person name="Yoshida Y."/>
            <person name="Fujiwara M."/>
            <person name="Mori M."/>
            <person name="Tomita M."/>
            <person name="Arakawa K."/>
        </authorList>
    </citation>
    <scope>NUCLEOTIDE SEQUENCE [LARGE SCALE GENOMIC DNA]</scope>
</reference>
<evidence type="ECO:0000313" key="2">
    <source>
        <dbReference type="Proteomes" id="UP000499080"/>
    </source>
</evidence>
<comment type="caution">
    <text evidence="1">The sequence shown here is derived from an EMBL/GenBank/DDBJ whole genome shotgun (WGS) entry which is preliminary data.</text>
</comment>
<organism evidence="1 2">
    <name type="scientific">Araneus ventricosus</name>
    <name type="common">Orbweaver spider</name>
    <name type="synonym">Epeira ventricosa</name>
    <dbReference type="NCBI Taxonomy" id="182803"/>
    <lineage>
        <taxon>Eukaryota</taxon>
        <taxon>Metazoa</taxon>
        <taxon>Ecdysozoa</taxon>
        <taxon>Arthropoda</taxon>
        <taxon>Chelicerata</taxon>
        <taxon>Arachnida</taxon>
        <taxon>Araneae</taxon>
        <taxon>Araneomorphae</taxon>
        <taxon>Entelegynae</taxon>
        <taxon>Araneoidea</taxon>
        <taxon>Araneidae</taxon>
        <taxon>Araneus</taxon>
    </lineage>
</organism>
<dbReference type="Proteomes" id="UP000499080">
    <property type="component" value="Unassembled WGS sequence"/>
</dbReference>
<keyword evidence="2" id="KW-1185">Reference proteome</keyword>
<dbReference type="EMBL" id="BGPR01002399">
    <property type="protein sequence ID" value="GBM72782.1"/>
    <property type="molecule type" value="Genomic_DNA"/>
</dbReference>
<dbReference type="AlphaFoldDB" id="A0A4Y2I5T0"/>
<name>A0A4Y2I5T0_ARAVE</name>